<dbReference type="InterPro" id="IPR008921">
    <property type="entry name" value="DNA_pol3_clamp-load_cplx_C"/>
</dbReference>
<evidence type="ECO:0000259" key="5">
    <source>
        <dbReference type="SMART" id="SM00382"/>
    </source>
</evidence>
<dbReference type="Pfam" id="PF08542">
    <property type="entry name" value="Rep_fac_C"/>
    <property type="match status" value="1"/>
</dbReference>
<sequence>MKKHIQTPWIEKYRPKTINELVADENTLHKIKKIINEKDMPNIIITGNPGIGKTTTILCIARGLFGNNMEQGVLELNASDDRGSKVVQDKMIIFCKKKLHLNKKIIENKENKNNGCKDGNKDSDNDSDDDKQDNEECEEKQFADHKIIILDEADNMTSKAQRLINNLMEKYHKTTRFAFTCNKSSDILEAIQSRCIILRYYRLSNDQVVKRLEEICALENITYDKEALYTIASNAQGDMRHAINSLQLTYNGFVNVTIDNVNKICDRPQPYTIKKIFESIYKKDHREALKLLMNLKEKGYSGSDITLSMINTLKLANYIEFDEKTKIMFMDKISRAAYIISKGIDTDLQLIGCVCSLLELN</sequence>
<dbReference type="Gene3D" id="1.10.8.60">
    <property type="match status" value="1"/>
</dbReference>
<dbReference type="EMBL" id="MK072073">
    <property type="protein sequence ID" value="AYV78285.1"/>
    <property type="molecule type" value="Genomic_DNA"/>
</dbReference>
<dbReference type="GO" id="GO:0006281">
    <property type="term" value="P:DNA repair"/>
    <property type="evidence" value="ECO:0007669"/>
    <property type="project" value="TreeGrafter"/>
</dbReference>
<organism evidence="6">
    <name type="scientific">Edafosvirus sp</name>
    <dbReference type="NCBI Taxonomy" id="2487765"/>
    <lineage>
        <taxon>Viruses</taxon>
        <taxon>Varidnaviria</taxon>
        <taxon>Bamfordvirae</taxon>
        <taxon>Nucleocytoviricota</taxon>
        <taxon>Megaviricetes</taxon>
        <taxon>Imitervirales</taxon>
        <taxon>Mimiviridae</taxon>
        <taxon>Klosneuvirinae</taxon>
    </lineage>
</organism>
<dbReference type="InterPro" id="IPR050238">
    <property type="entry name" value="DNA_Rep/Repair_Clamp_Loader"/>
</dbReference>
<accession>A0A3G4ZTR4</accession>
<dbReference type="SUPFAM" id="SSF48019">
    <property type="entry name" value="post-AAA+ oligomerization domain-like"/>
    <property type="match status" value="1"/>
</dbReference>
<dbReference type="PANTHER" id="PTHR11669:SF5">
    <property type="entry name" value="REPLICATION FACTOR C SUBUNIT 2"/>
    <property type="match status" value="1"/>
</dbReference>
<feature type="compositionally biased region" description="Acidic residues" evidence="4">
    <location>
        <begin position="125"/>
        <end position="138"/>
    </location>
</feature>
<evidence type="ECO:0000256" key="3">
    <source>
        <dbReference type="ARBA" id="ARBA00022840"/>
    </source>
</evidence>
<evidence type="ECO:0000256" key="1">
    <source>
        <dbReference type="ARBA" id="ARBA00022705"/>
    </source>
</evidence>
<dbReference type="GO" id="GO:0003677">
    <property type="term" value="F:DNA binding"/>
    <property type="evidence" value="ECO:0007669"/>
    <property type="project" value="InterPro"/>
</dbReference>
<dbReference type="GO" id="GO:0003689">
    <property type="term" value="F:DNA clamp loader activity"/>
    <property type="evidence" value="ECO:0007669"/>
    <property type="project" value="TreeGrafter"/>
</dbReference>
<feature type="region of interest" description="Disordered" evidence="4">
    <location>
        <begin position="110"/>
        <end position="139"/>
    </location>
</feature>
<dbReference type="InterPro" id="IPR003593">
    <property type="entry name" value="AAA+_ATPase"/>
</dbReference>
<keyword evidence="1" id="KW-0235">DNA replication</keyword>
<dbReference type="Pfam" id="PF13245">
    <property type="entry name" value="AAA_19"/>
    <property type="match status" value="1"/>
</dbReference>
<name>A0A3G4ZTR4_9VIRU</name>
<dbReference type="FunFam" id="1.10.8.60:FF:000012">
    <property type="entry name" value="Replication factor C subunit 4"/>
    <property type="match status" value="1"/>
</dbReference>
<dbReference type="InterPro" id="IPR047854">
    <property type="entry name" value="RFC_lid"/>
</dbReference>
<dbReference type="GO" id="GO:0006261">
    <property type="term" value="P:DNA-templated DNA replication"/>
    <property type="evidence" value="ECO:0007669"/>
    <property type="project" value="TreeGrafter"/>
</dbReference>
<dbReference type="Pfam" id="PF22608">
    <property type="entry name" value="DNAX_ATPase_lid"/>
    <property type="match status" value="1"/>
</dbReference>
<evidence type="ECO:0000256" key="2">
    <source>
        <dbReference type="ARBA" id="ARBA00022741"/>
    </source>
</evidence>
<dbReference type="GO" id="GO:0005524">
    <property type="term" value="F:ATP binding"/>
    <property type="evidence" value="ECO:0007669"/>
    <property type="project" value="UniProtKB-KW"/>
</dbReference>
<dbReference type="InterPro" id="IPR045085">
    <property type="entry name" value="HLD_clamp_pol_III_gamma_tau"/>
</dbReference>
<protein>
    <submittedName>
        <fullName evidence="6">Replication factor C small subunit</fullName>
    </submittedName>
</protein>
<reference evidence="6" key="1">
    <citation type="submission" date="2018-10" db="EMBL/GenBank/DDBJ databases">
        <title>Hidden diversity of soil giant viruses.</title>
        <authorList>
            <person name="Schulz F."/>
            <person name="Alteio L."/>
            <person name="Goudeau D."/>
            <person name="Ryan E.M."/>
            <person name="Malmstrom R.R."/>
            <person name="Blanchard J."/>
            <person name="Woyke T."/>
        </authorList>
    </citation>
    <scope>NUCLEOTIDE SEQUENCE</scope>
    <source>
        <strain evidence="6">EDV1</strain>
    </source>
</reference>
<dbReference type="InterPro" id="IPR013748">
    <property type="entry name" value="Rep_factorC_C"/>
</dbReference>
<dbReference type="CDD" id="cd00009">
    <property type="entry name" value="AAA"/>
    <property type="match status" value="1"/>
</dbReference>
<dbReference type="PANTHER" id="PTHR11669">
    <property type="entry name" value="REPLICATION FACTOR C / DNA POLYMERASE III GAMMA-TAU SUBUNIT"/>
    <property type="match status" value="1"/>
</dbReference>
<dbReference type="CDD" id="cd18140">
    <property type="entry name" value="HLD_clamp_RFC"/>
    <property type="match status" value="1"/>
</dbReference>
<dbReference type="InterPro" id="IPR027417">
    <property type="entry name" value="P-loop_NTPase"/>
</dbReference>
<keyword evidence="3" id="KW-0067">ATP-binding</keyword>
<keyword evidence="2" id="KW-0547">Nucleotide-binding</keyword>
<dbReference type="SMART" id="SM00382">
    <property type="entry name" value="AAA"/>
    <property type="match status" value="1"/>
</dbReference>
<dbReference type="Gene3D" id="1.20.272.10">
    <property type="match status" value="1"/>
</dbReference>
<evidence type="ECO:0000256" key="4">
    <source>
        <dbReference type="SAM" id="MobiDB-lite"/>
    </source>
</evidence>
<dbReference type="Gene3D" id="3.40.50.300">
    <property type="entry name" value="P-loop containing nucleotide triphosphate hydrolases"/>
    <property type="match status" value="1"/>
</dbReference>
<proteinExistence type="predicted"/>
<dbReference type="SUPFAM" id="SSF52540">
    <property type="entry name" value="P-loop containing nucleoside triphosphate hydrolases"/>
    <property type="match status" value="1"/>
</dbReference>
<feature type="domain" description="AAA+ ATPase" evidence="5">
    <location>
        <begin position="39"/>
        <end position="213"/>
    </location>
</feature>
<gene>
    <name evidence="6" type="ORF">Edafosvirus8_35</name>
</gene>
<evidence type="ECO:0000313" key="6">
    <source>
        <dbReference type="EMBL" id="AYV78285.1"/>
    </source>
</evidence>